<dbReference type="VEuPathDB" id="FungiDB:H257_09095"/>
<evidence type="ECO:0008006" key="2">
    <source>
        <dbReference type="Google" id="ProtNLM"/>
    </source>
</evidence>
<accession>W4GE30</accession>
<sequence>MTAAATVKLYRLRVAEPRRYTTRPAQRPRWPRAPRRLRNQLWPKMQLLMQVKPTRIYGNPTAWCNDMLSIEFLRHHFGSREDMDKRVLMAWDSFSGHLTAGVEA</sequence>
<dbReference type="GeneID" id="20811091"/>
<protein>
    <recommendedName>
        <fullName evidence="2">DDE-1 domain-containing protein</fullName>
    </recommendedName>
</protein>
<gene>
    <name evidence="1" type="ORF">H257_09095</name>
</gene>
<name>W4GE30_APHAT</name>
<dbReference type="OrthoDB" id="167117at2759"/>
<dbReference type="RefSeq" id="XP_009833514.1">
    <property type="nucleotide sequence ID" value="XM_009835212.1"/>
</dbReference>
<evidence type="ECO:0000313" key="1">
    <source>
        <dbReference type="EMBL" id="ETV77208.1"/>
    </source>
</evidence>
<dbReference type="AlphaFoldDB" id="W4GE30"/>
<dbReference type="EMBL" id="KI913134">
    <property type="protein sequence ID" value="ETV77208.1"/>
    <property type="molecule type" value="Genomic_DNA"/>
</dbReference>
<organism evidence="1">
    <name type="scientific">Aphanomyces astaci</name>
    <name type="common">Crayfish plague agent</name>
    <dbReference type="NCBI Taxonomy" id="112090"/>
    <lineage>
        <taxon>Eukaryota</taxon>
        <taxon>Sar</taxon>
        <taxon>Stramenopiles</taxon>
        <taxon>Oomycota</taxon>
        <taxon>Saprolegniomycetes</taxon>
        <taxon>Saprolegniales</taxon>
        <taxon>Verrucalvaceae</taxon>
        <taxon>Aphanomyces</taxon>
    </lineage>
</organism>
<reference evidence="1" key="1">
    <citation type="submission" date="2013-12" db="EMBL/GenBank/DDBJ databases">
        <title>The Genome Sequence of Aphanomyces astaci APO3.</title>
        <authorList>
            <consortium name="The Broad Institute Genomics Platform"/>
            <person name="Russ C."/>
            <person name="Tyler B."/>
            <person name="van West P."/>
            <person name="Dieguez-Uribeondo J."/>
            <person name="Young S.K."/>
            <person name="Zeng Q."/>
            <person name="Gargeya S."/>
            <person name="Fitzgerald M."/>
            <person name="Abouelleil A."/>
            <person name="Alvarado L."/>
            <person name="Chapman S.B."/>
            <person name="Gainer-Dewar J."/>
            <person name="Goldberg J."/>
            <person name="Griggs A."/>
            <person name="Gujja S."/>
            <person name="Hansen M."/>
            <person name="Howarth C."/>
            <person name="Imamovic A."/>
            <person name="Ireland A."/>
            <person name="Larimer J."/>
            <person name="McCowan C."/>
            <person name="Murphy C."/>
            <person name="Pearson M."/>
            <person name="Poon T.W."/>
            <person name="Priest M."/>
            <person name="Roberts A."/>
            <person name="Saif S."/>
            <person name="Shea T."/>
            <person name="Sykes S."/>
            <person name="Wortman J."/>
            <person name="Nusbaum C."/>
            <person name="Birren B."/>
        </authorList>
    </citation>
    <scope>NUCLEOTIDE SEQUENCE [LARGE SCALE GENOMIC DNA]</scope>
    <source>
        <strain evidence="1">APO3</strain>
    </source>
</reference>
<proteinExistence type="predicted"/>